<keyword evidence="1" id="KW-1133">Transmembrane helix</keyword>
<reference evidence="3" key="1">
    <citation type="submission" date="2022-07" db="EMBL/GenBank/DDBJ databases">
        <authorList>
            <person name="Otstavnykh N."/>
            <person name="Isaeva M."/>
            <person name="Bystritskaya E."/>
        </authorList>
    </citation>
    <scope>NUCLEOTIDE SEQUENCE</scope>
    <source>
        <strain evidence="3">KCTC 52189</strain>
    </source>
</reference>
<dbReference type="Pfam" id="PF07786">
    <property type="entry name" value="HGSNAT_cat"/>
    <property type="match status" value="1"/>
</dbReference>
<dbReference type="RefSeq" id="WP_306736764.1">
    <property type="nucleotide sequence ID" value="NZ_JANHAX010000005.1"/>
</dbReference>
<feature type="transmembrane region" description="Helical" evidence="1">
    <location>
        <begin position="12"/>
        <end position="33"/>
    </location>
</feature>
<evidence type="ECO:0000256" key="1">
    <source>
        <dbReference type="SAM" id="Phobius"/>
    </source>
</evidence>
<keyword evidence="4" id="KW-1185">Reference proteome</keyword>
<feature type="transmembrane region" description="Helical" evidence="1">
    <location>
        <begin position="76"/>
        <end position="95"/>
    </location>
</feature>
<dbReference type="EMBL" id="JANHAX010000005">
    <property type="protein sequence ID" value="MDQ2091475.1"/>
    <property type="molecule type" value="Genomic_DNA"/>
</dbReference>
<dbReference type="AlphaFoldDB" id="A0AAE4B5L5"/>
<evidence type="ECO:0000313" key="3">
    <source>
        <dbReference type="EMBL" id="MDQ2091475.1"/>
    </source>
</evidence>
<reference evidence="3" key="2">
    <citation type="submission" date="2023-02" db="EMBL/GenBank/DDBJ databases">
        <title>'Rhodoalgimonas zhirmunskyi' gen. nov., isolated from a red alga.</title>
        <authorList>
            <person name="Nedashkovskaya O.I."/>
            <person name="Otstavnykh N.Y."/>
            <person name="Bystritskaya E.P."/>
            <person name="Balabanova L.A."/>
            <person name="Isaeva M.P."/>
        </authorList>
    </citation>
    <scope>NUCLEOTIDE SEQUENCE</scope>
    <source>
        <strain evidence="3">KCTC 52189</strain>
    </source>
</reference>
<feature type="transmembrane region" description="Helical" evidence="1">
    <location>
        <begin position="45"/>
        <end position="64"/>
    </location>
</feature>
<gene>
    <name evidence="3" type="ORF">NO357_16360</name>
</gene>
<keyword evidence="1" id="KW-0812">Transmembrane</keyword>
<feature type="transmembrane region" description="Helical" evidence="1">
    <location>
        <begin position="128"/>
        <end position="147"/>
    </location>
</feature>
<feature type="transmembrane region" description="Helical" evidence="1">
    <location>
        <begin position="101"/>
        <end position="121"/>
    </location>
</feature>
<accession>A0AAE4B5L5</accession>
<name>A0AAE4B5L5_9RHOB</name>
<comment type="caution">
    <text evidence="3">The sequence shown here is derived from an EMBL/GenBank/DDBJ whole genome shotgun (WGS) entry which is preliminary data.</text>
</comment>
<proteinExistence type="predicted"/>
<feature type="transmembrane region" description="Helical" evidence="1">
    <location>
        <begin position="217"/>
        <end position="235"/>
    </location>
</feature>
<sequence>MSRIVALDLARSAALLAMVVFHFTFDLEMFGLIARGTIGSPPWQLFAQCIAGSFIFLSGVSLWLAHSGGVRPRAFLRRLALVAGAAALVTLATRIAVPEIFVFFGILHCIAVAGVVGLAFLRLPSGVTLAAAAAVWVAPGFLTGPGFDHPWLIWTGLATQVPPTLDFVPVFPWAGPALAGLAVARLADRGGLIEPLRQAGPPQAVMRWLAWPGRHSLIVYLVHQPVLMSLVWLLARLRPLG</sequence>
<evidence type="ECO:0000313" key="4">
    <source>
        <dbReference type="Proteomes" id="UP001226762"/>
    </source>
</evidence>
<feature type="domain" description="Heparan-alpha-glucosaminide N-acetyltransferase catalytic" evidence="2">
    <location>
        <begin position="3"/>
        <end position="225"/>
    </location>
</feature>
<dbReference type="Proteomes" id="UP001226762">
    <property type="component" value="Unassembled WGS sequence"/>
</dbReference>
<evidence type="ECO:0000259" key="2">
    <source>
        <dbReference type="Pfam" id="PF07786"/>
    </source>
</evidence>
<keyword evidence="1" id="KW-0472">Membrane</keyword>
<dbReference type="InterPro" id="IPR012429">
    <property type="entry name" value="HGSNAT_cat"/>
</dbReference>
<organism evidence="3 4">
    <name type="scientific">Marimonas arenosa</name>
    <dbReference type="NCBI Taxonomy" id="1795305"/>
    <lineage>
        <taxon>Bacteria</taxon>
        <taxon>Pseudomonadati</taxon>
        <taxon>Pseudomonadota</taxon>
        <taxon>Alphaproteobacteria</taxon>
        <taxon>Rhodobacterales</taxon>
        <taxon>Paracoccaceae</taxon>
        <taxon>Marimonas</taxon>
    </lineage>
</organism>
<protein>
    <submittedName>
        <fullName evidence="3">DUF1624 domain-containing protein</fullName>
    </submittedName>
</protein>